<dbReference type="AlphaFoldDB" id="A0A7W7T9L8"/>
<dbReference type="InterPro" id="IPR010982">
    <property type="entry name" value="Lambda_DNA-bd_dom_sf"/>
</dbReference>
<dbReference type="PROSITE" id="PS50943">
    <property type="entry name" value="HTH_CROC1"/>
    <property type="match status" value="1"/>
</dbReference>
<dbReference type="RefSeq" id="WP_184674703.1">
    <property type="nucleotide sequence ID" value="NZ_BAABAI010000043.1"/>
</dbReference>
<protein>
    <submittedName>
        <fullName evidence="2">Transcriptional regulator with XRE-family HTH domain</fullName>
    </submittedName>
</protein>
<dbReference type="GO" id="GO:0003677">
    <property type="term" value="F:DNA binding"/>
    <property type="evidence" value="ECO:0007669"/>
    <property type="project" value="InterPro"/>
</dbReference>
<proteinExistence type="predicted"/>
<evidence type="ECO:0000313" key="3">
    <source>
        <dbReference type="Proteomes" id="UP000542674"/>
    </source>
</evidence>
<reference evidence="2 3" key="1">
    <citation type="submission" date="2020-08" db="EMBL/GenBank/DDBJ databases">
        <title>Sequencing the genomes of 1000 actinobacteria strains.</title>
        <authorList>
            <person name="Klenk H.-P."/>
        </authorList>
    </citation>
    <scope>NUCLEOTIDE SEQUENCE [LARGE SCALE GENOMIC DNA]</scope>
    <source>
        <strain evidence="2 3">DSM 45084</strain>
    </source>
</reference>
<dbReference type="Gene3D" id="1.10.260.40">
    <property type="entry name" value="lambda repressor-like DNA-binding domains"/>
    <property type="match status" value="1"/>
</dbReference>
<sequence>MSSDVPDWARRIKALREARGWSQSEAAERMRQHTEDVLPEPDHLLRRWKAWERGQNKPSPHYAPIIAATLHSVTTALFPPETRIESGLEIVNATGMDTMEIVARLQSSSVNDATLQALRITVDQLCSEYAHSRPDELLMEGRRWLRRIVEMQEQRLSFSQRRDTLELAGWLALLVGCLEYDLGDRRAAEATRQAALNLGQEVGNPGILGWAHEMRAWFALTSGDYRGVVAAAQTGQANSGNHSVGVQLIAQEAKAWARMGRQPEMENALERGRALLDSLPYPDNISNHFVVDPLKYDFYAMDCHRHIGNDRLASTLAEEVIRNGTDFNGFERAPMRIAEARITLGVAAARSGDLDTAISYGRQALTGQRRSLPSLAMVSQDLAMALTNHFPDEPDALDYLNQLHEIHRNR</sequence>
<organism evidence="2 3">
    <name type="scientific">Saccharothrix violaceirubra</name>
    <dbReference type="NCBI Taxonomy" id="413306"/>
    <lineage>
        <taxon>Bacteria</taxon>
        <taxon>Bacillati</taxon>
        <taxon>Actinomycetota</taxon>
        <taxon>Actinomycetes</taxon>
        <taxon>Pseudonocardiales</taxon>
        <taxon>Pseudonocardiaceae</taxon>
        <taxon>Saccharothrix</taxon>
    </lineage>
</organism>
<keyword evidence="3" id="KW-1185">Reference proteome</keyword>
<gene>
    <name evidence="2" type="ORF">F4559_006340</name>
</gene>
<name>A0A7W7T9L8_9PSEU</name>
<evidence type="ECO:0000259" key="1">
    <source>
        <dbReference type="PROSITE" id="PS50943"/>
    </source>
</evidence>
<dbReference type="InterPro" id="IPR011990">
    <property type="entry name" value="TPR-like_helical_dom_sf"/>
</dbReference>
<dbReference type="SUPFAM" id="SSF48452">
    <property type="entry name" value="TPR-like"/>
    <property type="match status" value="1"/>
</dbReference>
<dbReference type="Gene3D" id="1.25.40.10">
    <property type="entry name" value="Tetratricopeptide repeat domain"/>
    <property type="match status" value="1"/>
</dbReference>
<feature type="domain" description="HTH cro/C1-type" evidence="1">
    <location>
        <begin position="12"/>
        <end position="30"/>
    </location>
</feature>
<dbReference type="SMART" id="SM00530">
    <property type="entry name" value="HTH_XRE"/>
    <property type="match status" value="1"/>
</dbReference>
<evidence type="ECO:0000313" key="2">
    <source>
        <dbReference type="EMBL" id="MBB4968981.1"/>
    </source>
</evidence>
<dbReference type="SUPFAM" id="SSF47413">
    <property type="entry name" value="lambda repressor-like DNA-binding domains"/>
    <property type="match status" value="1"/>
</dbReference>
<dbReference type="EMBL" id="JACHJS010000001">
    <property type="protein sequence ID" value="MBB4968981.1"/>
    <property type="molecule type" value="Genomic_DNA"/>
</dbReference>
<dbReference type="InterPro" id="IPR001387">
    <property type="entry name" value="Cro/C1-type_HTH"/>
</dbReference>
<dbReference type="CDD" id="cd00093">
    <property type="entry name" value="HTH_XRE"/>
    <property type="match status" value="1"/>
</dbReference>
<dbReference type="Proteomes" id="UP000542674">
    <property type="component" value="Unassembled WGS sequence"/>
</dbReference>
<comment type="caution">
    <text evidence="2">The sequence shown here is derived from an EMBL/GenBank/DDBJ whole genome shotgun (WGS) entry which is preliminary data.</text>
</comment>
<accession>A0A7W7T9L8</accession>